<name>A0A2P2NZM2_RHIMU</name>
<proteinExistence type="predicted"/>
<protein>
    <submittedName>
        <fullName evidence="1">Uncharacterized protein</fullName>
    </submittedName>
</protein>
<evidence type="ECO:0000313" key="1">
    <source>
        <dbReference type="EMBL" id="MBX47958.1"/>
    </source>
</evidence>
<dbReference type="EMBL" id="GGEC01067474">
    <property type="protein sequence ID" value="MBX47958.1"/>
    <property type="molecule type" value="Transcribed_RNA"/>
</dbReference>
<organism evidence="1">
    <name type="scientific">Rhizophora mucronata</name>
    <name type="common">Asiatic mangrove</name>
    <dbReference type="NCBI Taxonomy" id="61149"/>
    <lineage>
        <taxon>Eukaryota</taxon>
        <taxon>Viridiplantae</taxon>
        <taxon>Streptophyta</taxon>
        <taxon>Embryophyta</taxon>
        <taxon>Tracheophyta</taxon>
        <taxon>Spermatophyta</taxon>
        <taxon>Magnoliopsida</taxon>
        <taxon>eudicotyledons</taxon>
        <taxon>Gunneridae</taxon>
        <taxon>Pentapetalae</taxon>
        <taxon>rosids</taxon>
        <taxon>fabids</taxon>
        <taxon>Malpighiales</taxon>
        <taxon>Rhizophoraceae</taxon>
        <taxon>Rhizophora</taxon>
    </lineage>
</organism>
<accession>A0A2P2NZM2</accession>
<dbReference type="AlphaFoldDB" id="A0A2P2NZM2"/>
<sequence>MKVSYLMISLQFVKAKTTNVEDSFRITKTQNR</sequence>
<reference evidence="1" key="1">
    <citation type="submission" date="2018-02" db="EMBL/GenBank/DDBJ databases">
        <title>Rhizophora mucronata_Transcriptome.</title>
        <authorList>
            <person name="Meera S.P."/>
            <person name="Sreeshan A."/>
            <person name="Augustine A."/>
        </authorList>
    </citation>
    <scope>NUCLEOTIDE SEQUENCE</scope>
    <source>
        <tissue evidence="1">Leaf</tissue>
    </source>
</reference>